<dbReference type="EMBL" id="SSTE01009449">
    <property type="protein sequence ID" value="KAA0053421.1"/>
    <property type="molecule type" value="Genomic_DNA"/>
</dbReference>
<proteinExistence type="predicted"/>
<feature type="region of interest" description="Disordered" evidence="1">
    <location>
        <begin position="76"/>
        <end position="104"/>
    </location>
</feature>
<name>A0A5A7UIN6_CUCMM</name>
<feature type="region of interest" description="Disordered" evidence="1">
    <location>
        <begin position="32"/>
        <end position="61"/>
    </location>
</feature>
<protein>
    <submittedName>
        <fullName evidence="2">Uncharacterized protein</fullName>
    </submittedName>
</protein>
<evidence type="ECO:0000313" key="3">
    <source>
        <dbReference type="EMBL" id="TYK15899.1"/>
    </source>
</evidence>
<accession>A0A5A7UIN6</accession>
<feature type="compositionally biased region" description="Basic and acidic residues" evidence="1">
    <location>
        <begin position="32"/>
        <end position="47"/>
    </location>
</feature>
<comment type="caution">
    <text evidence="2">The sequence shown here is derived from an EMBL/GenBank/DDBJ whole genome shotgun (WGS) entry which is preliminary data.</text>
</comment>
<evidence type="ECO:0000313" key="4">
    <source>
        <dbReference type="Proteomes" id="UP000321393"/>
    </source>
</evidence>
<organism evidence="2 4">
    <name type="scientific">Cucumis melo var. makuwa</name>
    <name type="common">Oriental melon</name>
    <dbReference type="NCBI Taxonomy" id="1194695"/>
    <lineage>
        <taxon>Eukaryota</taxon>
        <taxon>Viridiplantae</taxon>
        <taxon>Streptophyta</taxon>
        <taxon>Embryophyta</taxon>
        <taxon>Tracheophyta</taxon>
        <taxon>Spermatophyta</taxon>
        <taxon>Magnoliopsida</taxon>
        <taxon>eudicotyledons</taxon>
        <taxon>Gunneridae</taxon>
        <taxon>Pentapetalae</taxon>
        <taxon>rosids</taxon>
        <taxon>fabids</taxon>
        <taxon>Cucurbitales</taxon>
        <taxon>Cucurbitaceae</taxon>
        <taxon>Benincaseae</taxon>
        <taxon>Cucumis</taxon>
    </lineage>
</organism>
<evidence type="ECO:0000256" key="1">
    <source>
        <dbReference type="SAM" id="MobiDB-lite"/>
    </source>
</evidence>
<dbReference type="EMBL" id="SSTD01008459">
    <property type="protein sequence ID" value="TYK15899.1"/>
    <property type="molecule type" value="Genomic_DNA"/>
</dbReference>
<evidence type="ECO:0000313" key="2">
    <source>
        <dbReference type="EMBL" id="KAA0053421.1"/>
    </source>
</evidence>
<dbReference type="Proteomes" id="UP000321393">
    <property type="component" value="Unassembled WGS sequence"/>
</dbReference>
<sequence>MSFIDDMFKDTEDVTLSPEVSPIREALEKTIDDPLQRVKETTPKVDGKTSLTPPPKETPKGQMEQLVVEMNELKTQNQKLKTQPRDKRAEQNINGFGRVNRNAE</sequence>
<gene>
    <name evidence="3" type="ORF">E5676_scaffold637G00820</name>
    <name evidence="2" type="ORF">E6C27_scaffold428G00910</name>
</gene>
<evidence type="ECO:0000313" key="5">
    <source>
        <dbReference type="Proteomes" id="UP000321947"/>
    </source>
</evidence>
<reference evidence="4 5" key="1">
    <citation type="submission" date="2019-08" db="EMBL/GenBank/DDBJ databases">
        <title>Draft genome sequences of two oriental melons (Cucumis melo L. var makuwa).</title>
        <authorList>
            <person name="Kwon S.-Y."/>
        </authorList>
    </citation>
    <scope>NUCLEOTIDE SEQUENCE [LARGE SCALE GENOMIC DNA]</scope>
    <source>
        <strain evidence="5">cv. Chang Bougi</strain>
        <strain evidence="4">cv. SW 3</strain>
        <tissue evidence="2">Leaf</tissue>
    </source>
</reference>
<dbReference type="Proteomes" id="UP000321947">
    <property type="component" value="Unassembled WGS sequence"/>
</dbReference>
<dbReference type="AlphaFoldDB" id="A0A5A7UIN6"/>